<dbReference type="GO" id="GO:1905956">
    <property type="term" value="P:positive regulation of endothelial tube morphogenesis"/>
    <property type="evidence" value="ECO:0007669"/>
    <property type="project" value="Ensembl"/>
</dbReference>
<dbReference type="GO" id="GO:0046872">
    <property type="term" value="F:metal ion binding"/>
    <property type="evidence" value="ECO:0007669"/>
    <property type="project" value="UniProtKB-KW"/>
</dbReference>
<evidence type="ECO:0000256" key="3">
    <source>
        <dbReference type="ARBA" id="ARBA00022692"/>
    </source>
</evidence>
<keyword evidence="13 16" id="KW-0675">Receptor</keyword>
<dbReference type="GO" id="GO:0030971">
    <property type="term" value="F:receptor tyrosine kinase binding"/>
    <property type="evidence" value="ECO:0007669"/>
    <property type="project" value="Ensembl"/>
</dbReference>
<evidence type="ECO:0000256" key="11">
    <source>
        <dbReference type="ARBA" id="ARBA00023136"/>
    </source>
</evidence>
<evidence type="ECO:0000256" key="8">
    <source>
        <dbReference type="ARBA" id="ARBA00022889"/>
    </source>
</evidence>
<reference evidence="18 19" key="1">
    <citation type="journal article" date="2011" name="Proc. Natl. Acad. Sci. U.S.A.">
        <title>Genetic diversity and population structure of the endangered marsupial Sarcophilus harrisii (Tasmanian devil).</title>
        <authorList>
            <person name="Miller W."/>
            <person name="Hayes V.M."/>
            <person name="Ratan A."/>
            <person name="Petersen D.C."/>
            <person name="Wittekindt N.E."/>
            <person name="Miller J."/>
            <person name="Walenz B."/>
            <person name="Knight J."/>
            <person name="Qi J."/>
            <person name="Zhao F."/>
            <person name="Wang Q."/>
            <person name="Bedoya-Reina O.C."/>
            <person name="Katiyar N."/>
            <person name="Tomsho L.P."/>
            <person name="Kasson L.M."/>
            <person name="Hardie R.A."/>
            <person name="Woodbridge P."/>
            <person name="Tindall E.A."/>
            <person name="Bertelsen M.F."/>
            <person name="Dixon D."/>
            <person name="Pyecroft S."/>
            <person name="Helgen K.M."/>
            <person name="Lesk A.M."/>
            <person name="Pringle T.H."/>
            <person name="Patterson N."/>
            <person name="Zhang Y."/>
            <person name="Kreiss A."/>
            <person name="Woods G.M."/>
            <person name="Jones M.E."/>
            <person name="Schuster S.C."/>
        </authorList>
    </citation>
    <scope>NUCLEOTIDE SEQUENCE [LARGE SCALE GENOMIC DNA]</scope>
</reference>
<dbReference type="PRINTS" id="PR00453">
    <property type="entry name" value="VWFADOMAIN"/>
</dbReference>
<dbReference type="InterPro" id="IPR013517">
    <property type="entry name" value="FG-GAP"/>
</dbReference>
<accession>A0A7N4PXR1</accession>
<comment type="similarity">
    <text evidence="2 16">Belongs to the integrin alpha chain family.</text>
</comment>
<keyword evidence="19" id="KW-1185">Reference proteome</keyword>
<dbReference type="Gene3D" id="2.130.10.130">
    <property type="entry name" value="Integrin alpha, N-terminal"/>
    <property type="match status" value="1"/>
</dbReference>
<dbReference type="PANTHER" id="PTHR23220">
    <property type="entry name" value="INTEGRIN ALPHA"/>
    <property type="match status" value="1"/>
</dbReference>
<dbReference type="SMART" id="SM00327">
    <property type="entry name" value="VWA"/>
    <property type="match status" value="1"/>
</dbReference>
<dbReference type="GO" id="GO:0033627">
    <property type="term" value="P:cell adhesion mediated by integrin"/>
    <property type="evidence" value="ECO:0007669"/>
    <property type="project" value="TreeGrafter"/>
</dbReference>
<gene>
    <name evidence="18" type="primary">ITGAX</name>
</gene>
<dbReference type="AlphaFoldDB" id="A0A7N4PXR1"/>
<dbReference type="Pfam" id="PF21520">
    <property type="entry name" value="ITGAX-like_Ig_3"/>
    <property type="match status" value="1"/>
</dbReference>
<evidence type="ECO:0000313" key="18">
    <source>
        <dbReference type="Ensembl" id="ENSSHAP00000045036.1"/>
    </source>
</evidence>
<dbReference type="InterPro" id="IPR048633">
    <property type="entry name" value="ITGAX-like_Ig_3"/>
</dbReference>
<dbReference type="Ensembl" id="ENSSHAT00000051864.1">
    <property type="protein sequence ID" value="ENSSHAP00000045036.1"/>
    <property type="gene ID" value="ENSSHAG00000002769.2"/>
</dbReference>
<dbReference type="GO" id="GO:0034113">
    <property type="term" value="P:heterotypic cell-cell adhesion"/>
    <property type="evidence" value="ECO:0007669"/>
    <property type="project" value="Ensembl"/>
</dbReference>
<dbReference type="InterPro" id="IPR028994">
    <property type="entry name" value="Integrin_alpha_N"/>
</dbReference>
<organism evidence="18 19">
    <name type="scientific">Sarcophilus harrisii</name>
    <name type="common">Tasmanian devil</name>
    <name type="synonym">Sarcophilus laniarius</name>
    <dbReference type="NCBI Taxonomy" id="9305"/>
    <lineage>
        <taxon>Eukaryota</taxon>
        <taxon>Metazoa</taxon>
        <taxon>Chordata</taxon>
        <taxon>Craniata</taxon>
        <taxon>Vertebrata</taxon>
        <taxon>Euteleostomi</taxon>
        <taxon>Mammalia</taxon>
        <taxon>Metatheria</taxon>
        <taxon>Dasyuromorphia</taxon>
        <taxon>Dasyuridae</taxon>
        <taxon>Sarcophilus</taxon>
    </lineage>
</organism>
<keyword evidence="12" id="KW-1015">Disulfide bond</keyword>
<dbReference type="FunFam" id="3.40.50.410:FF:000067">
    <property type="entry name" value="Integrin alpha M"/>
    <property type="match status" value="1"/>
</dbReference>
<dbReference type="InterPro" id="IPR036465">
    <property type="entry name" value="vWFA_dom_sf"/>
</dbReference>
<dbReference type="SMART" id="SM00191">
    <property type="entry name" value="Int_alpha"/>
    <property type="match status" value="4"/>
</dbReference>
<evidence type="ECO:0000256" key="10">
    <source>
        <dbReference type="ARBA" id="ARBA00023037"/>
    </source>
</evidence>
<feature type="transmembrane region" description="Helical" evidence="16">
    <location>
        <begin position="1145"/>
        <end position="1163"/>
    </location>
</feature>
<feature type="repeat" description="FG-GAP" evidence="15">
    <location>
        <begin position="19"/>
        <end position="76"/>
    </location>
</feature>
<evidence type="ECO:0000256" key="5">
    <source>
        <dbReference type="ARBA" id="ARBA00022729"/>
    </source>
</evidence>
<dbReference type="InterPro" id="IPR013519">
    <property type="entry name" value="Int_alpha_beta-p"/>
</dbReference>
<dbReference type="Gene3D" id="3.40.50.410">
    <property type="entry name" value="von Willebrand factor, type A domain"/>
    <property type="match status" value="1"/>
</dbReference>
<dbReference type="GO" id="GO:0005178">
    <property type="term" value="F:integrin binding"/>
    <property type="evidence" value="ECO:0007669"/>
    <property type="project" value="TreeGrafter"/>
</dbReference>
<dbReference type="GO" id="GO:0051607">
    <property type="term" value="P:defense response to virus"/>
    <property type="evidence" value="ECO:0007669"/>
    <property type="project" value="Ensembl"/>
</dbReference>
<dbReference type="Pfam" id="PF20805">
    <property type="entry name" value="Integrin_A_Ig_2"/>
    <property type="match status" value="1"/>
</dbReference>
<dbReference type="PROSITE" id="PS51470">
    <property type="entry name" value="FG_GAP"/>
    <property type="match status" value="4"/>
</dbReference>
<dbReference type="GO" id="GO:0009897">
    <property type="term" value="C:external side of plasma membrane"/>
    <property type="evidence" value="ECO:0007669"/>
    <property type="project" value="Ensembl"/>
</dbReference>
<keyword evidence="10 16" id="KW-0401">Integrin</keyword>
<evidence type="ECO:0000256" key="6">
    <source>
        <dbReference type="ARBA" id="ARBA00022737"/>
    </source>
</evidence>
<dbReference type="InParanoid" id="A0A7N4PXR1"/>
<evidence type="ECO:0000256" key="12">
    <source>
        <dbReference type="ARBA" id="ARBA00023157"/>
    </source>
</evidence>
<keyword evidence="8 16" id="KW-0130">Cell adhesion</keyword>
<feature type="domain" description="VWFA" evidence="17">
    <location>
        <begin position="150"/>
        <end position="328"/>
    </location>
</feature>
<keyword evidence="7" id="KW-0106">Calcium</keyword>
<keyword evidence="11 16" id="KW-0472">Membrane</keyword>
<dbReference type="InterPro" id="IPR013649">
    <property type="entry name" value="Integrin_alpha_Ig-like_1"/>
</dbReference>
<dbReference type="Gene3D" id="2.60.40.1460">
    <property type="entry name" value="Integrin domains. Chain A, domain 2"/>
    <property type="match status" value="1"/>
</dbReference>
<dbReference type="InterPro" id="IPR000413">
    <property type="entry name" value="Integrin_alpha"/>
</dbReference>
<keyword evidence="6" id="KW-0677">Repeat</keyword>
<dbReference type="FunFam" id="2.130.10.130:FF:000005">
    <property type="entry name" value="Integrin alpha L"/>
    <property type="match status" value="1"/>
</dbReference>
<reference evidence="18" key="3">
    <citation type="submission" date="2025-09" db="UniProtKB">
        <authorList>
            <consortium name="Ensembl"/>
        </authorList>
    </citation>
    <scope>IDENTIFICATION</scope>
</reference>
<dbReference type="SUPFAM" id="SSF69179">
    <property type="entry name" value="Integrin domains"/>
    <property type="match status" value="3"/>
</dbReference>
<feature type="signal peptide" evidence="16">
    <location>
        <begin position="1"/>
        <end position="17"/>
    </location>
</feature>
<evidence type="ECO:0000256" key="2">
    <source>
        <dbReference type="ARBA" id="ARBA00008054"/>
    </source>
</evidence>
<dbReference type="PROSITE" id="PS50234">
    <property type="entry name" value="VWFA"/>
    <property type="match status" value="1"/>
</dbReference>
<evidence type="ECO:0000256" key="13">
    <source>
        <dbReference type="ARBA" id="ARBA00023170"/>
    </source>
</evidence>
<evidence type="ECO:0000256" key="7">
    <source>
        <dbReference type="ARBA" id="ARBA00022837"/>
    </source>
</evidence>
<dbReference type="GO" id="GO:0010628">
    <property type="term" value="P:positive regulation of gene expression"/>
    <property type="evidence" value="ECO:0007669"/>
    <property type="project" value="Ensembl"/>
</dbReference>
<proteinExistence type="inferred from homology"/>
<evidence type="ECO:0000256" key="16">
    <source>
        <dbReference type="RuleBase" id="RU003762"/>
    </source>
</evidence>
<dbReference type="Gene3D" id="1.20.5.930">
    <property type="entry name" value="Bicelle-embedded integrin alpha(iib) transmembrane segment"/>
    <property type="match status" value="1"/>
</dbReference>
<dbReference type="GO" id="GO:0030335">
    <property type="term" value="P:positive regulation of cell migration"/>
    <property type="evidence" value="ECO:0007669"/>
    <property type="project" value="Ensembl"/>
</dbReference>
<reference evidence="18" key="2">
    <citation type="submission" date="2025-08" db="UniProtKB">
        <authorList>
            <consortium name="Ensembl"/>
        </authorList>
    </citation>
    <scope>IDENTIFICATION</scope>
</reference>
<feature type="chain" id="PRO_5029945243" evidence="16">
    <location>
        <begin position="18"/>
        <end position="1164"/>
    </location>
</feature>
<dbReference type="InterPro" id="IPR048285">
    <property type="entry name" value="Integrin_alpha_Ig-like_2"/>
</dbReference>
<evidence type="ECO:0000259" key="17">
    <source>
        <dbReference type="PROSITE" id="PS50234"/>
    </source>
</evidence>
<dbReference type="Gene3D" id="2.60.40.1530">
    <property type="entry name" value="ntegrin, alpha v. Chain A, domain 4"/>
    <property type="match status" value="1"/>
</dbReference>
<dbReference type="SUPFAM" id="SSF69318">
    <property type="entry name" value="Integrin alpha N-terminal domain"/>
    <property type="match status" value="1"/>
</dbReference>
<dbReference type="PRINTS" id="PR01185">
    <property type="entry name" value="INTEGRINA"/>
</dbReference>
<dbReference type="Pfam" id="PF00092">
    <property type="entry name" value="VWA"/>
    <property type="match status" value="1"/>
</dbReference>
<keyword evidence="5 16" id="KW-0732">Signal</keyword>
<dbReference type="GO" id="GO:0034689">
    <property type="term" value="C:integrin alphaX-beta2 complex"/>
    <property type="evidence" value="ECO:0007669"/>
    <property type="project" value="Ensembl"/>
</dbReference>
<evidence type="ECO:0000256" key="14">
    <source>
        <dbReference type="ARBA" id="ARBA00023180"/>
    </source>
</evidence>
<keyword evidence="14" id="KW-0325">Glycoprotein</keyword>
<comment type="caution">
    <text evidence="16">Lacks conserved residue(s) required for the propagation of feature annotation.</text>
</comment>
<feature type="transmembrane region" description="Helical" evidence="16">
    <location>
        <begin position="1107"/>
        <end position="1133"/>
    </location>
</feature>
<dbReference type="PANTHER" id="PTHR23220:SF118">
    <property type="entry name" value="INTEGRIN ALPHA-X"/>
    <property type="match status" value="1"/>
</dbReference>
<keyword evidence="9 16" id="KW-1133">Transmembrane helix</keyword>
<name>A0A7N4PXR1_SARHA</name>
<dbReference type="GO" id="GO:0008284">
    <property type="term" value="P:positive regulation of cell population proliferation"/>
    <property type="evidence" value="ECO:0007669"/>
    <property type="project" value="Ensembl"/>
</dbReference>
<dbReference type="GO" id="GO:0031643">
    <property type="term" value="P:positive regulation of myelination"/>
    <property type="evidence" value="ECO:0007669"/>
    <property type="project" value="Ensembl"/>
</dbReference>
<evidence type="ECO:0000313" key="19">
    <source>
        <dbReference type="Proteomes" id="UP000007648"/>
    </source>
</evidence>
<comment type="subcellular location">
    <subcellularLocation>
        <location evidence="1 16">Membrane</location>
        <topology evidence="1 16">Single-pass type I membrane protein</topology>
    </subcellularLocation>
</comment>
<dbReference type="FunFam" id="2.60.40.1460:FF:000001">
    <property type="entry name" value="Integrin, alpha V"/>
    <property type="match status" value="1"/>
</dbReference>
<dbReference type="Pfam" id="PF01839">
    <property type="entry name" value="FG-GAP"/>
    <property type="match status" value="2"/>
</dbReference>
<dbReference type="Gene3D" id="2.60.40.1510">
    <property type="entry name" value="ntegrin, alpha v. Chain A, domain 3"/>
    <property type="match status" value="1"/>
</dbReference>
<evidence type="ECO:0000256" key="1">
    <source>
        <dbReference type="ARBA" id="ARBA00004479"/>
    </source>
</evidence>
<dbReference type="InterPro" id="IPR032695">
    <property type="entry name" value="Integrin_dom_sf"/>
</dbReference>
<dbReference type="Pfam" id="PF08441">
    <property type="entry name" value="Integrin_A_Ig_1"/>
    <property type="match status" value="1"/>
</dbReference>
<dbReference type="GO" id="GO:0007160">
    <property type="term" value="P:cell-matrix adhesion"/>
    <property type="evidence" value="ECO:0007669"/>
    <property type="project" value="TreeGrafter"/>
</dbReference>
<dbReference type="GeneTree" id="ENSGT00940000154838"/>
<dbReference type="FunCoup" id="A0A7N4PXR1">
    <property type="interactions" value="197"/>
</dbReference>
<feature type="repeat" description="FG-GAP" evidence="15">
    <location>
        <begin position="569"/>
        <end position="629"/>
    </location>
</feature>
<evidence type="ECO:0000256" key="4">
    <source>
        <dbReference type="ARBA" id="ARBA00022723"/>
    </source>
</evidence>
<dbReference type="InterPro" id="IPR002035">
    <property type="entry name" value="VWF_A"/>
</dbReference>
<dbReference type="SUPFAM" id="SSF53300">
    <property type="entry name" value="vWA-like"/>
    <property type="match status" value="1"/>
</dbReference>
<sequence>MDSAALLLLMVLASSHGFNLDTDYPTIFQSDGAEFGHTVVLYEGSRLVVGAPLVKTSPNQRGQLYNCEYGIRKCEAIPMQIPQEAVNMSLGLSLTAGTNPSQILACGPTVHQACGVNTYMKGFCFLLNSNLQQRQNFPTALQECPQQDSDIAFLIDGSGSISSSDFEKMKNFVKAVMSQFERPNTQFSLMQFSSTFWPHFTFNKFKTSREPGKLVDEISQLSGVTKTASGIRKVVKELFHKSNGAREDATKILIVITDGEKYGDSLEYRDVIPEAEKAGIIRYAIGVGEAFDRTFSKQELNEIASNPSKDHVFWVENFGALNNIQKQLKEKIFAIEGTKSRDSIAFQDEMSQEGFSAALISEGPVLGAVGTFDWSGGAFMYSLTGSAIFIKIASTDKNMNDAYLGYSTEAFIWNGVQSLVLGAPRYQHIGKVVIFVNLQRTWVQKTEVKGTQIGSYFGATLCPVDLNGDRNTDLILIGAPHYYEQSHGGQVSVCSLSWQKTKLQCNSILHGQQGHPLGRFGAALAVLGDINGDKLTDVAVGAPGEDENHGAIYVFHGMAESSFNPSYTQRISGSLLSPTIQYFGQSLSGGQDITQDGLMDVAVGAQGQVLLFRTQPVLKVKMSIQFLPAQLSRSVFECQAQEVTNKEAGSSRICLTISKSIRDRLTDIQSSVSYDLALDPGRLKPRAIFDEKKKRTLNRVKILGLGNHCETVKLLLPECVEDSVTPIILRLNFSLVGQPIPSSGNLRPVLAKDSQKIFTAALPFEKNCGDDHICKDDLSVTMSVSGLQTLLVGYYLELDIEVTVRNQGEDSYRTMVTFTYPPGLSYRRVSVTQNSMHQLHSPRLVCETAAVSEMENLRSSSCSINHPIFRMRATVTFIVTFDVSPTANLGDQMIIKATVSSENNIPMTDKNIFQLKLPVKYAIYTVINSIEDSTKYLNFSVAEKHQINMTEHKYRVNNLGQRALPIHIDFWVPTELNQVSVWNLTDIIHPQDSSIQCSTERKQPLHSDFLTHMQKSAVLNCSIAVCLKIGCDIPTINTQEELDFIIKGNFSFGWVSQTLQKKLSFMNSAEIIFSELEYSQLPGQEAFLRTQIETVVEQYEIHNPIPLILGSSVGGLLLLALITTGLYKVRLLLPSPPPYPHVSNFPLFPLVLSIMILLPSLLLP</sequence>
<feature type="repeat" description="FG-GAP" evidence="15">
    <location>
        <begin position="506"/>
        <end position="564"/>
    </location>
</feature>
<feature type="repeat" description="FG-GAP" evidence="15">
    <location>
        <begin position="443"/>
        <end position="503"/>
    </location>
</feature>
<keyword evidence="3 16" id="KW-0812">Transmembrane</keyword>
<dbReference type="GO" id="GO:0045766">
    <property type="term" value="P:positive regulation of angiogenesis"/>
    <property type="evidence" value="ECO:0007669"/>
    <property type="project" value="Ensembl"/>
</dbReference>
<protein>
    <submittedName>
        <fullName evidence="18">Integrin subunit alpha X</fullName>
    </submittedName>
</protein>
<keyword evidence="4" id="KW-0479">Metal-binding</keyword>
<evidence type="ECO:0000256" key="15">
    <source>
        <dbReference type="PROSITE-ProRule" id="PRU00803"/>
    </source>
</evidence>
<dbReference type="Proteomes" id="UP000007648">
    <property type="component" value="Unassembled WGS sequence"/>
</dbReference>
<dbReference type="GO" id="GO:0007229">
    <property type="term" value="P:integrin-mediated signaling pathway"/>
    <property type="evidence" value="ECO:0007669"/>
    <property type="project" value="UniProtKB-KW"/>
</dbReference>
<evidence type="ECO:0000256" key="9">
    <source>
        <dbReference type="ARBA" id="ARBA00022989"/>
    </source>
</evidence>